<accession>A0AAV8RDZ3</accession>
<gene>
    <name evidence="1" type="ORF">OPV22_015357</name>
</gene>
<protein>
    <submittedName>
        <fullName evidence="1">Uncharacterized protein</fullName>
    </submittedName>
</protein>
<proteinExistence type="predicted"/>
<sequence>MAGQRKAFLKSFLVRKQRVHWLYKATSVPDYVEKIIEASHRHVTFQDWKGFKTMVVHSIEGPTAASWSMTSMLVERLTLLMTGMMKFSGRLTYWIRQTFHFNWKQD</sequence>
<dbReference type="Proteomes" id="UP001222027">
    <property type="component" value="Unassembled WGS sequence"/>
</dbReference>
<keyword evidence="2" id="KW-1185">Reference proteome</keyword>
<reference evidence="1 2" key="1">
    <citation type="submission" date="2022-12" db="EMBL/GenBank/DDBJ databases">
        <title>Chromosome-scale assembly of the Ensete ventricosum genome.</title>
        <authorList>
            <person name="Dussert Y."/>
            <person name="Stocks J."/>
            <person name="Wendawek A."/>
            <person name="Woldeyes F."/>
            <person name="Nichols R.A."/>
            <person name="Borrell J.S."/>
        </authorList>
    </citation>
    <scope>NUCLEOTIDE SEQUENCE [LARGE SCALE GENOMIC DNA]</scope>
    <source>
        <strain evidence="2">cv. Maze</strain>
        <tissue evidence="1">Seeds</tissue>
    </source>
</reference>
<dbReference type="EMBL" id="JAQQAF010000004">
    <property type="protein sequence ID" value="KAJ8493636.1"/>
    <property type="molecule type" value="Genomic_DNA"/>
</dbReference>
<evidence type="ECO:0000313" key="1">
    <source>
        <dbReference type="EMBL" id="KAJ8493636.1"/>
    </source>
</evidence>
<evidence type="ECO:0000313" key="2">
    <source>
        <dbReference type="Proteomes" id="UP001222027"/>
    </source>
</evidence>
<dbReference type="AlphaFoldDB" id="A0AAV8RDZ3"/>
<organism evidence="1 2">
    <name type="scientific">Ensete ventricosum</name>
    <name type="common">Abyssinian banana</name>
    <name type="synonym">Musa ensete</name>
    <dbReference type="NCBI Taxonomy" id="4639"/>
    <lineage>
        <taxon>Eukaryota</taxon>
        <taxon>Viridiplantae</taxon>
        <taxon>Streptophyta</taxon>
        <taxon>Embryophyta</taxon>
        <taxon>Tracheophyta</taxon>
        <taxon>Spermatophyta</taxon>
        <taxon>Magnoliopsida</taxon>
        <taxon>Liliopsida</taxon>
        <taxon>Zingiberales</taxon>
        <taxon>Musaceae</taxon>
        <taxon>Ensete</taxon>
    </lineage>
</organism>
<comment type="caution">
    <text evidence="1">The sequence shown here is derived from an EMBL/GenBank/DDBJ whole genome shotgun (WGS) entry which is preliminary data.</text>
</comment>
<name>A0AAV8RDZ3_ENSVE</name>